<evidence type="ECO:0000313" key="3">
    <source>
        <dbReference type="Proteomes" id="UP000531561"/>
    </source>
</evidence>
<feature type="region of interest" description="Disordered" evidence="1">
    <location>
        <begin position="333"/>
        <end position="367"/>
    </location>
</feature>
<keyword evidence="3" id="KW-1185">Reference proteome</keyword>
<dbReference type="Proteomes" id="UP000531561">
    <property type="component" value="Unassembled WGS sequence"/>
</dbReference>
<name>A0A8H6B4C9_9HELO</name>
<feature type="compositionally biased region" description="Basic and acidic residues" evidence="1">
    <location>
        <begin position="333"/>
        <end position="343"/>
    </location>
</feature>
<proteinExistence type="predicted"/>
<organism evidence="2 3">
    <name type="scientific">Botrytis fragariae</name>
    <dbReference type="NCBI Taxonomy" id="1964551"/>
    <lineage>
        <taxon>Eukaryota</taxon>
        <taxon>Fungi</taxon>
        <taxon>Dikarya</taxon>
        <taxon>Ascomycota</taxon>
        <taxon>Pezizomycotina</taxon>
        <taxon>Leotiomycetes</taxon>
        <taxon>Helotiales</taxon>
        <taxon>Sclerotiniaceae</taxon>
        <taxon>Botrytis</taxon>
    </lineage>
</organism>
<accession>A0A8H6B4C9</accession>
<evidence type="ECO:0000256" key="1">
    <source>
        <dbReference type="SAM" id="MobiDB-lite"/>
    </source>
</evidence>
<feature type="compositionally biased region" description="Polar residues" evidence="1">
    <location>
        <begin position="351"/>
        <end position="367"/>
    </location>
</feature>
<reference evidence="2 3" key="1">
    <citation type="journal article" date="2020" name="Phytopathology">
        <title>A high-quality genome resource of Botrytis fragariae, a new and rapidly spreading fungal pathogen causing strawberry gray mold in the U.S.A.</title>
        <authorList>
            <person name="Wu Y."/>
            <person name="Saski C.A."/>
            <person name="Schnabel G."/>
            <person name="Xiao S."/>
            <person name="Hu M."/>
        </authorList>
    </citation>
    <scope>NUCLEOTIDE SEQUENCE [LARGE SCALE GENOMIC DNA]</scope>
    <source>
        <strain evidence="2 3">BVB16</strain>
    </source>
</reference>
<dbReference type="OrthoDB" id="3513679at2759"/>
<comment type="caution">
    <text evidence="2">The sequence shown here is derived from an EMBL/GenBank/DDBJ whole genome shotgun (WGS) entry which is preliminary data.</text>
</comment>
<dbReference type="GeneID" id="59255256"/>
<gene>
    <name evidence="2" type="ORF">Bfra_001126</name>
</gene>
<dbReference type="EMBL" id="JABFCT010000002">
    <property type="protein sequence ID" value="KAF5878953.1"/>
    <property type="molecule type" value="Genomic_DNA"/>
</dbReference>
<dbReference type="RefSeq" id="XP_037197897.1">
    <property type="nucleotide sequence ID" value="XM_037331564.1"/>
</dbReference>
<sequence length="399" mass="45838">MEPDILELRGFIRNPKNEKELLHNRRMYEEFVFKYEIYLANVENPHTFVSYYGPIQLGHVRDVSNKCTSIYFLKGRTQGNKSAIPSVHRYISEKWFEGNIHNKDITFQRFFAKIVLMSPSHMIKHCLELHNIFCRKFDDRSKNRIFCLKNRESLKVAKLRSYDPALETEDHHDSKNYRITSLFRSVIIVMRDCKLDVPTAERKVLLVRIGIKNGLALSFNFDGVEQVEDDDPDFIPPSNSITTTLKEAVAFVMRLHKSFETIFPSSDERNTGTFITDSGMSVSLTAATEMGYKGREVVGPSTNWVNMNSGNIPHNCYEGFCNSSYAEMRDGFYEEESEARSQREPGAPVSDPSNQLPIRPTPSFSNSPSFGTRMSFANIADNLFSISHDVSSTSRWNWI</sequence>
<protein>
    <submittedName>
        <fullName evidence="2">Uncharacterized protein</fullName>
    </submittedName>
</protein>
<dbReference type="AlphaFoldDB" id="A0A8H6B4C9"/>
<evidence type="ECO:0000313" key="2">
    <source>
        <dbReference type="EMBL" id="KAF5878953.1"/>
    </source>
</evidence>